<name>A0ABR6RDP7_9BURK</name>
<keyword evidence="2" id="KW-0813">Transport</keyword>
<feature type="signal peptide" evidence="5">
    <location>
        <begin position="1"/>
        <end position="22"/>
    </location>
</feature>
<evidence type="ECO:0000256" key="5">
    <source>
        <dbReference type="SAM" id="SignalP"/>
    </source>
</evidence>
<sequence length="275" mass="30051">MKRRVWVAALASLAWVAGAANADQLADIQKKGELIIGVYGSSEPFSFIDPQTREMVGYEVDIGKAVAQKLGVKPVVKQLNLAARIPELQQGHVDILAAALTHNKEREALVDFSLTTYVTGQKVMVKKTSDVKDVPDLAGKRVVTAKGSTMEVNIRKAVPTAVIVTFDTSPQAFVALQQGKAVGFVNDEISLVQANYELGERSKDYRVLPMNLSTEPLALGIKKGEAGFKKMVDDLLREMEASGAANALYEKWFGQQSKLKLPARSFKWDSDKISE</sequence>
<dbReference type="PROSITE" id="PS01039">
    <property type="entry name" value="SBP_BACTERIAL_3"/>
    <property type="match status" value="1"/>
</dbReference>
<dbReference type="CDD" id="cd13689">
    <property type="entry name" value="PBP2_BsGlnH"/>
    <property type="match status" value="1"/>
</dbReference>
<dbReference type="EMBL" id="JACHKZ010000006">
    <property type="protein sequence ID" value="MBB6577275.1"/>
    <property type="molecule type" value="Genomic_DNA"/>
</dbReference>
<comment type="caution">
    <text evidence="8">The sequence shown here is derived from an EMBL/GenBank/DDBJ whole genome shotgun (WGS) entry which is preliminary data.</text>
</comment>
<dbReference type="SMART" id="SM00062">
    <property type="entry name" value="PBPb"/>
    <property type="match status" value="1"/>
</dbReference>
<protein>
    <submittedName>
        <fullName evidence="8">Polar amino acid transport system substrate-binding protein</fullName>
    </submittedName>
</protein>
<keyword evidence="9" id="KW-1185">Reference proteome</keyword>
<feature type="domain" description="Solute-binding protein family 3/N-terminal" evidence="6">
    <location>
        <begin position="33"/>
        <end position="256"/>
    </location>
</feature>
<proteinExistence type="inferred from homology"/>
<organism evidence="8 9">
    <name type="scientific">Comamonas odontotermitis</name>
    <dbReference type="NCBI Taxonomy" id="379895"/>
    <lineage>
        <taxon>Bacteria</taxon>
        <taxon>Pseudomonadati</taxon>
        <taxon>Pseudomonadota</taxon>
        <taxon>Betaproteobacteria</taxon>
        <taxon>Burkholderiales</taxon>
        <taxon>Comamonadaceae</taxon>
        <taxon>Comamonas</taxon>
    </lineage>
</organism>
<evidence type="ECO:0000256" key="1">
    <source>
        <dbReference type="ARBA" id="ARBA00010333"/>
    </source>
</evidence>
<gene>
    <name evidence="8" type="ORF">HNP33_001330</name>
</gene>
<evidence type="ECO:0000256" key="2">
    <source>
        <dbReference type="ARBA" id="ARBA00022448"/>
    </source>
</evidence>
<dbReference type="InterPro" id="IPR001638">
    <property type="entry name" value="Solute-binding_3/MltF_N"/>
</dbReference>
<dbReference type="SMART" id="SM00079">
    <property type="entry name" value="PBPe"/>
    <property type="match status" value="1"/>
</dbReference>
<comment type="similarity">
    <text evidence="1 4">Belongs to the bacterial solute-binding protein 3 family.</text>
</comment>
<feature type="chain" id="PRO_5046307382" evidence="5">
    <location>
        <begin position="23"/>
        <end position="275"/>
    </location>
</feature>
<evidence type="ECO:0000313" key="9">
    <source>
        <dbReference type="Proteomes" id="UP000562492"/>
    </source>
</evidence>
<dbReference type="Gene3D" id="3.40.190.10">
    <property type="entry name" value="Periplasmic binding protein-like II"/>
    <property type="match status" value="2"/>
</dbReference>
<dbReference type="PANTHER" id="PTHR30085">
    <property type="entry name" value="AMINO ACID ABC TRANSPORTER PERMEASE"/>
    <property type="match status" value="1"/>
</dbReference>
<dbReference type="Pfam" id="PF00497">
    <property type="entry name" value="SBP_bac_3"/>
    <property type="match status" value="1"/>
</dbReference>
<dbReference type="Proteomes" id="UP000562492">
    <property type="component" value="Unassembled WGS sequence"/>
</dbReference>
<evidence type="ECO:0000259" key="6">
    <source>
        <dbReference type="SMART" id="SM00062"/>
    </source>
</evidence>
<dbReference type="InterPro" id="IPR018313">
    <property type="entry name" value="SBP_3_CS"/>
</dbReference>
<evidence type="ECO:0000313" key="8">
    <source>
        <dbReference type="EMBL" id="MBB6577275.1"/>
    </source>
</evidence>
<reference evidence="8 9" key="1">
    <citation type="submission" date="2020-08" db="EMBL/GenBank/DDBJ databases">
        <title>Functional genomics of gut bacteria from endangered species of beetles.</title>
        <authorList>
            <person name="Carlos-Shanley C."/>
        </authorList>
    </citation>
    <scope>NUCLEOTIDE SEQUENCE [LARGE SCALE GENOMIC DNA]</scope>
    <source>
        <strain evidence="8 9">S00124</strain>
    </source>
</reference>
<evidence type="ECO:0000256" key="4">
    <source>
        <dbReference type="RuleBase" id="RU003744"/>
    </source>
</evidence>
<dbReference type="InterPro" id="IPR001320">
    <property type="entry name" value="Iontro_rcpt_C"/>
</dbReference>
<dbReference type="SUPFAM" id="SSF53850">
    <property type="entry name" value="Periplasmic binding protein-like II"/>
    <property type="match status" value="1"/>
</dbReference>
<dbReference type="RefSeq" id="WP_184706730.1">
    <property type="nucleotide sequence ID" value="NZ_JACHKZ010000006.1"/>
</dbReference>
<dbReference type="InterPro" id="IPR051455">
    <property type="entry name" value="Bact_solute-bind_prot3"/>
</dbReference>
<evidence type="ECO:0000259" key="7">
    <source>
        <dbReference type="SMART" id="SM00079"/>
    </source>
</evidence>
<keyword evidence="3 5" id="KW-0732">Signal</keyword>
<dbReference type="PANTHER" id="PTHR30085:SF6">
    <property type="entry name" value="ABC TRANSPORTER GLUTAMINE-BINDING PROTEIN GLNH"/>
    <property type="match status" value="1"/>
</dbReference>
<evidence type="ECO:0000256" key="3">
    <source>
        <dbReference type="ARBA" id="ARBA00022729"/>
    </source>
</evidence>
<accession>A0ABR6RDP7</accession>
<feature type="domain" description="Ionotropic glutamate receptor C-terminal" evidence="7">
    <location>
        <begin position="33"/>
        <end position="255"/>
    </location>
</feature>